<evidence type="ECO:0000256" key="7">
    <source>
        <dbReference type="SAM" id="MobiDB-lite"/>
    </source>
</evidence>
<dbReference type="PANTHER" id="PTHR23117:SF8">
    <property type="entry name" value="RIBOSE 1,5-BISPHOSPHATE PHOSPHOKINASE PHNN"/>
    <property type="match status" value="1"/>
</dbReference>
<dbReference type="InterPro" id="IPR012699">
    <property type="entry name" value="PhnN"/>
</dbReference>
<sequence>MSDAVPAGSAPAAASPAAPAPAPAPLGPGPFVAVVGASGVGKDALLGAARARSGPDAHFPRRAITRPPGPGEDFDAVGDEEFAAAAARGDYAVTWRAHGLSYGIPATADDAVRAGAAVVANVSRSMLEVLQARYARLVVVRITVSEDVRAARLRERGREAADDIARRLARADPAPDRLADHEVRNHGTVAEGGVALLRAIRAARASALAGSAQAGSAPAASAPTASPLPHPIDPARRGRTENP</sequence>
<dbReference type="EC" id="2.7.4.23" evidence="6"/>
<comment type="catalytic activity">
    <reaction evidence="1 6">
        <text>alpha-D-ribose 1,5-bisphosphate + ATP = 5-phospho-alpha-D-ribose 1-diphosphate + ADP</text>
        <dbReference type="Rhea" id="RHEA:20109"/>
        <dbReference type="ChEBI" id="CHEBI:30616"/>
        <dbReference type="ChEBI" id="CHEBI:58017"/>
        <dbReference type="ChEBI" id="CHEBI:68688"/>
        <dbReference type="ChEBI" id="CHEBI:456216"/>
        <dbReference type="EC" id="2.7.4.23"/>
    </reaction>
</comment>
<comment type="caution">
    <text evidence="6">Lacks conserved residue(s) required for the propagation of feature annotation.</text>
</comment>
<evidence type="ECO:0000313" key="9">
    <source>
        <dbReference type="EMBL" id="UKF25426.1"/>
    </source>
</evidence>
<dbReference type="PANTHER" id="PTHR23117">
    <property type="entry name" value="GUANYLATE KINASE-RELATED"/>
    <property type="match status" value="1"/>
</dbReference>
<feature type="region of interest" description="Disordered" evidence="7">
    <location>
        <begin position="51"/>
        <end position="71"/>
    </location>
</feature>
<feature type="domain" description="Guanylate kinase/L-type calcium channel beta subunit" evidence="8">
    <location>
        <begin position="28"/>
        <end position="204"/>
    </location>
</feature>
<dbReference type="EMBL" id="CP083439">
    <property type="protein sequence ID" value="UKF25426.1"/>
    <property type="molecule type" value="Genomic_DNA"/>
</dbReference>
<dbReference type="NCBIfam" id="TIGR02322">
    <property type="entry name" value="phosphon_PhnN"/>
    <property type="match status" value="1"/>
</dbReference>
<keyword evidence="5 6" id="KW-0067">ATP-binding</keyword>
<gene>
    <name evidence="6 9" type="primary">phnN</name>
    <name evidence="9" type="ORF">KYT88_01635</name>
</gene>
<evidence type="ECO:0000256" key="3">
    <source>
        <dbReference type="ARBA" id="ARBA00022679"/>
    </source>
</evidence>
<evidence type="ECO:0000256" key="2">
    <source>
        <dbReference type="ARBA" id="ARBA00005069"/>
    </source>
</evidence>
<dbReference type="InterPro" id="IPR008145">
    <property type="entry name" value="GK/Ca_channel_bsu"/>
</dbReference>
<evidence type="ECO:0000256" key="4">
    <source>
        <dbReference type="ARBA" id="ARBA00022741"/>
    </source>
</evidence>
<dbReference type="Proteomes" id="UP001649473">
    <property type="component" value="Chromosome"/>
</dbReference>
<evidence type="ECO:0000256" key="5">
    <source>
        <dbReference type="ARBA" id="ARBA00022840"/>
    </source>
</evidence>
<protein>
    <recommendedName>
        <fullName evidence="6">Ribose 1,5-bisphosphate phosphokinase PhnN</fullName>
        <ecNumber evidence="6">2.7.4.23</ecNumber>
    </recommendedName>
    <alternativeName>
        <fullName evidence="6">Ribose 1,5-bisphosphokinase</fullName>
    </alternativeName>
</protein>
<keyword evidence="3 6" id="KW-0808">Transferase</keyword>
<evidence type="ECO:0000256" key="6">
    <source>
        <dbReference type="HAMAP-Rule" id="MF_00836"/>
    </source>
</evidence>
<feature type="compositionally biased region" description="Low complexity" evidence="7">
    <location>
        <begin position="211"/>
        <end position="225"/>
    </location>
</feature>
<reference evidence="10" key="1">
    <citation type="submission" date="2024-08" db="EMBL/GenBank/DDBJ databases">
        <title>Description of the novel species Clavibacter lycopersicum isolated from tomato seeds.</title>
        <authorList>
            <person name="Arizala E.D."/>
            <person name="Dobhal S."/>
            <person name="Alvarez A."/>
            <person name="Arif M."/>
        </authorList>
    </citation>
    <scope>NUCLEOTIDE SEQUENCE [LARGE SCALE GENOMIC DNA]</scope>
    <source>
        <strain evidence="10">A6099</strain>
    </source>
</reference>
<dbReference type="SUPFAM" id="SSF52540">
    <property type="entry name" value="P-loop containing nucleoside triphosphate hydrolases"/>
    <property type="match status" value="1"/>
</dbReference>
<comment type="pathway">
    <text evidence="2 6">Metabolic intermediate biosynthesis; 5-phospho-alpha-D-ribose 1-diphosphate biosynthesis; 5-phospho-alpha-D-ribose 1-diphosphate from D-ribose 5-phosphate (route II): step 3/3.</text>
</comment>
<proteinExistence type="inferred from homology"/>
<dbReference type="Gene3D" id="3.40.50.300">
    <property type="entry name" value="P-loop containing nucleotide triphosphate hydrolases"/>
    <property type="match status" value="1"/>
</dbReference>
<dbReference type="InterPro" id="IPR027417">
    <property type="entry name" value="P-loop_NTPase"/>
</dbReference>
<feature type="region of interest" description="Disordered" evidence="7">
    <location>
        <begin position="211"/>
        <end position="243"/>
    </location>
</feature>
<comment type="function">
    <text evidence="6">Catalyzes the phosphorylation of ribose 1,5-bisphosphate to 5-phospho-D-ribosyl alpha-1-diphosphate (PRPP).</text>
</comment>
<comment type="similarity">
    <text evidence="6">Belongs to the ribose 1,5-bisphosphokinase family.</text>
</comment>
<keyword evidence="10" id="KW-1185">Reference proteome</keyword>
<feature type="compositionally biased region" description="Basic and acidic residues" evidence="7">
    <location>
        <begin position="233"/>
        <end position="243"/>
    </location>
</feature>
<name>A0ABY3TF11_9MICO</name>
<organism evidence="9 10">
    <name type="scientific">Clavibacter seminis</name>
    <dbReference type="NCBI Taxonomy" id="2860285"/>
    <lineage>
        <taxon>Bacteria</taxon>
        <taxon>Bacillati</taxon>
        <taxon>Actinomycetota</taxon>
        <taxon>Actinomycetes</taxon>
        <taxon>Micrococcales</taxon>
        <taxon>Microbacteriaceae</taxon>
        <taxon>Clavibacter</taxon>
    </lineage>
</organism>
<feature type="region of interest" description="Disordered" evidence="7">
    <location>
        <begin position="1"/>
        <end position="21"/>
    </location>
</feature>
<feature type="compositionally biased region" description="Low complexity" evidence="7">
    <location>
        <begin position="1"/>
        <end position="17"/>
    </location>
</feature>
<accession>A0ABY3TF11</accession>
<keyword evidence="4 6" id="KW-0547">Nucleotide-binding</keyword>
<dbReference type="RefSeq" id="WP_043585679.1">
    <property type="nucleotide sequence ID" value="NZ_CP083439.1"/>
</dbReference>
<evidence type="ECO:0000313" key="10">
    <source>
        <dbReference type="Proteomes" id="UP001649473"/>
    </source>
</evidence>
<evidence type="ECO:0000259" key="8">
    <source>
        <dbReference type="SMART" id="SM00072"/>
    </source>
</evidence>
<dbReference type="SMART" id="SM00072">
    <property type="entry name" value="GuKc"/>
    <property type="match status" value="1"/>
</dbReference>
<evidence type="ECO:0000256" key="1">
    <source>
        <dbReference type="ARBA" id="ARBA00000373"/>
    </source>
</evidence>
<dbReference type="HAMAP" id="MF_00836">
    <property type="entry name" value="PhnN"/>
    <property type="match status" value="1"/>
</dbReference>